<sequence>MADKEIQAYIKYLENKFPDETLKSLSIIIDGKDVNLDYIFQTQNFEKIRKITDYLVGTLNHFNNAKAAEESDRVKYV</sequence>
<organism evidence="1 2">
    <name type="scientific">Thomasclavelia cocleata</name>
    <dbReference type="NCBI Taxonomy" id="69824"/>
    <lineage>
        <taxon>Bacteria</taxon>
        <taxon>Bacillati</taxon>
        <taxon>Bacillota</taxon>
        <taxon>Erysipelotrichia</taxon>
        <taxon>Erysipelotrichales</taxon>
        <taxon>Coprobacillaceae</taxon>
        <taxon>Thomasclavelia</taxon>
    </lineage>
</organism>
<evidence type="ECO:0000313" key="2">
    <source>
        <dbReference type="Proteomes" id="UP000490821"/>
    </source>
</evidence>
<dbReference type="EMBL" id="BLMI01000258">
    <property type="protein sequence ID" value="GFI42063.1"/>
    <property type="molecule type" value="Genomic_DNA"/>
</dbReference>
<dbReference type="Proteomes" id="UP000490821">
    <property type="component" value="Unassembled WGS sequence"/>
</dbReference>
<evidence type="ECO:0000313" key="1">
    <source>
        <dbReference type="EMBL" id="GFI42063.1"/>
    </source>
</evidence>
<name>A0A829ZCE1_9FIRM</name>
<dbReference type="RefSeq" id="WP_228762465.1">
    <property type="nucleotide sequence ID" value="NZ_BLMI01000258.1"/>
</dbReference>
<dbReference type="AlphaFoldDB" id="A0A829ZCE1"/>
<proteinExistence type="predicted"/>
<protein>
    <submittedName>
        <fullName evidence="1">Uncharacterized protein</fullName>
    </submittedName>
</protein>
<comment type="caution">
    <text evidence="1">The sequence shown here is derived from an EMBL/GenBank/DDBJ whole genome shotgun (WGS) entry which is preliminary data.</text>
</comment>
<accession>A0A829ZCE1</accession>
<gene>
    <name evidence="1" type="ORF">IMSAGC017_02109</name>
</gene>
<reference evidence="1 2" key="1">
    <citation type="journal article" date="2020" name="Microbiome">
        <title>Single-cell genomics of uncultured bacteria reveals dietary fiber responders in the mouse gut microbiota.</title>
        <authorList>
            <person name="Chijiiwa R."/>
            <person name="Hosokawa M."/>
            <person name="Kogawa M."/>
            <person name="Nishikawa Y."/>
            <person name="Ide K."/>
            <person name="Sakanashi C."/>
            <person name="Takahashi K."/>
            <person name="Takeyama H."/>
        </authorList>
    </citation>
    <scope>NUCLEOTIDE SEQUENCE [LARGE SCALE GENOMIC DNA]</scope>
    <source>
        <strain evidence="1">IMSAGC_017</strain>
    </source>
</reference>